<keyword evidence="2" id="KW-1185">Reference proteome</keyword>
<proteinExistence type="predicted"/>
<dbReference type="AlphaFoldDB" id="A0A8J3JQA1"/>
<protein>
    <submittedName>
        <fullName evidence="1">Uncharacterized protein</fullName>
    </submittedName>
</protein>
<sequence>MTDIRQLTSAQATIFTALAEAATDTSLRICLHGDLTGASVVGASVEAYVIAVSKGGFQVDLWRDEAANPFRTVRQEDLAAAVALAVRAALRSRRSP</sequence>
<comment type="caution">
    <text evidence="1">The sequence shown here is derived from an EMBL/GenBank/DDBJ whole genome shotgun (WGS) entry which is preliminary data.</text>
</comment>
<accession>A0A8J3JQA1</accession>
<dbReference type="EMBL" id="BONF01000026">
    <property type="protein sequence ID" value="GIF83070.1"/>
    <property type="molecule type" value="Genomic_DNA"/>
</dbReference>
<gene>
    <name evidence="1" type="ORF">Cba03nite_44190</name>
</gene>
<dbReference type="Proteomes" id="UP000601223">
    <property type="component" value="Unassembled WGS sequence"/>
</dbReference>
<evidence type="ECO:0000313" key="1">
    <source>
        <dbReference type="EMBL" id="GIF83070.1"/>
    </source>
</evidence>
<organism evidence="1 2">
    <name type="scientific">Catellatospora bangladeshensis</name>
    <dbReference type="NCBI Taxonomy" id="310355"/>
    <lineage>
        <taxon>Bacteria</taxon>
        <taxon>Bacillati</taxon>
        <taxon>Actinomycetota</taxon>
        <taxon>Actinomycetes</taxon>
        <taxon>Micromonosporales</taxon>
        <taxon>Micromonosporaceae</taxon>
        <taxon>Catellatospora</taxon>
    </lineage>
</organism>
<name>A0A8J3JQA1_9ACTN</name>
<reference evidence="1 2" key="1">
    <citation type="submission" date="2021-01" db="EMBL/GenBank/DDBJ databases">
        <title>Whole genome shotgun sequence of Catellatospora bangladeshensis NBRC 107357.</title>
        <authorList>
            <person name="Komaki H."/>
            <person name="Tamura T."/>
        </authorList>
    </citation>
    <scope>NUCLEOTIDE SEQUENCE [LARGE SCALE GENOMIC DNA]</scope>
    <source>
        <strain evidence="1 2">NBRC 107357</strain>
    </source>
</reference>
<evidence type="ECO:0000313" key="2">
    <source>
        <dbReference type="Proteomes" id="UP000601223"/>
    </source>
</evidence>
<dbReference type="RefSeq" id="WP_203749314.1">
    <property type="nucleotide sequence ID" value="NZ_BONF01000026.1"/>
</dbReference>